<dbReference type="InterPro" id="IPR050463">
    <property type="entry name" value="Gfo/Idh/MocA_oxidrdct_glycsds"/>
</dbReference>
<dbReference type="SUPFAM" id="SSF51735">
    <property type="entry name" value="NAD(P)-binding Rossmann-fold domains"/>
    <property type="match status" value="1"/>
</dbReference>
<keyword evidence="1" id="KW-0560">Oxidoreductase</keyword>
<name>A0ABW5XPJ3_9SPHI</name>
<reference evidence="5" key="1">
    <citation type="journal article" date="2019" name="Int. J. Syst. Evol. Microbiol.">
        <title>The Global Catalogue of Microorganisms (GCM) 10K type strain sequencing project: providing services to taxonomists for standard genome sequencing and annotation.</title>
        <authorList>
            <consortium name="The Broad Institute Genomics Platform"/>
            <consortium name="The Broad Institute Genome Sequencing Center for Infectious Disease"/>
            <person name="Wu L."/>
            <person name="Ma J."/>
        </authorList>
    </citation>
    <scope>NUCLEOTIDE SEQUENCE [LARGE SCALE GENOMIC DNA]</scope>
    <source>
        <strain evidence="5">KCTC 52232</strain>
    </source>
</reference>
<feature type="domain" description="GFO/IDH/MocA-like oxidoreductase" evidence="3">
    <location>
        <begin position="132"/>
        <end position="258"/>
    </location>
</feature>
<dbReference type="RefSeq" id="WP_377124568.1">
    <property type="nucleotide sequence ID" value="NZ_JBHUON010000005.1"/>
</dbReference>
<dbReference type="EMBL" id="JBHUON010000005">
    <property type="protein sequence ID" value="MFD2864240.1"/>
    <property type="molecule type" value="Genomic_DNA"/>
</dbReference>
<dbReference type="Gene3D" id="3.40.50.720">
    <property type="entry name" value="NAD(P)-binding Rossmann-like Domain"/>
    <property type="match status" value="1"/>
</dbReference>
<sequence length="325" mass="35742">MSNINWGIIGCGNVTEKKSGPAFNKVPNSKLIAVMRRNAEKAADYANRHKVPKWYSDGDEILNDDEINSVYIATPPASHIDYALAALAKGLNVYIEKPVTLNAAEANTIAQAAKQSTGKVAVAHYRRQQPMFLKVKALIDSEAIGDVRTVEIRMWQSPRPQLITHLEDNWRVDPALSGGGYFHDLSPHQLDLMLYFFGEPVYYSGRGLNQSGLYGCDDHVSGQLIFDSGVVVNGSWAFNVAESESIDECLIIGSKGSISFPFFGHSVTTRIEGIEDITDYPALEHVQQPMIEKVVSYFNGQGDNPCSIDEAATVMKIIDAFSKPV</sequence>
<evidence type="ECO:0000313" key="5">
    <source>
        <dbReference type="Proteomes" id="UP001597601"/>
    </source>
</evidence>
<comment type="caution">
    <text evidence="4">The sequence shown here is derived from an EMBL/GenBank/DDBJ whole genome shotgun (WGS) entry which is preliminary data.</text>
</comment>
<dbReference type="InterPro" id="IPR055170">
    <property type="entry name" value="GFO_IDH_MocA-like_dom"/>
</dbReference>
<dbReference type="PANTHER" id="PTHR43818:SF11">
    <property type="entry name" value="BCDNA.GH03377"/>
    <property type="match status" value="1"/>
</dbReference>
<proteinExistence type="predicted"/>
<gene>
    <name evidence="4" type="ORF">ACFSYC_06020</name>
</gene>
<accession>A0ABW5XPJ3</accession>
<dbReference type="Pfam" id="PF22725">
    <property type="entry name" value="GFO_IDH_MocA_C3"/>
    <property type="match status" value="1"/>
</dbReference>
<dbReference type="SUPFAM" id="SSF55347">
    <property type="entry name" value="Glyceraldehyde-3-phosphate dehydrogenase-like, C-terminal domain"/>
    <property type="match status" value="1"/>
</dbReference>
<dbReference type="Proteomes" id="UP001597601">
    <property type="component" value="Unassembled WGS sequence"/>
</dbReference>
<keyword evidence="5" id="KW-1185">Reference proteome</keyword>
<dbReference type="Pfam" id="PF01408">
    <property type="entry name" value="GFO_IDH_MocA"/>
    <property type="match status" value="1"/>
</dbReference>
<evidence type="ECO:0000256" key="1">
    <source>
        <dbReference type="ARBA" id="ARBA00023002"/>
    </source>
</evidence>
<protein>
    <submittedName>
        <fullName evidence="4">Gfo/Idh/MocA family protein</fullName>
    </submittedName>
</protein>
<evidence type="ECO:0000259" key="3">
    <source>
        <dbReference type="Pfam" id="PF22725"/>
    </source>
</evidence>
<feature type="domain" description="Gfo/Idh/MocA-like oxidoreductase N-terminal" evidence="2">
    <location>
        <begin position="4"/>
        <end position="124"/>
    </location>
</feature>
<dbReference type="PANTHER" id="PTHR43818">
    <property type="entry name" value="BCDNA.GH03377"/>
    <property type="match status" value="1"/>
</dbReference>
<dbReference type="Gene3D" id="3.30.360.10">
    <property type="entry name" value="Dihydrodipicolinate Reductase, domain 2"/>
    <property type="match status" value="1"/>
</dbReference>
<organism evidence="4 5">
    <name type="scientific">Mucilaginibacter antarcticus</name>
    <dbReference type="NCBI Taxonomy" id="1855725"/>
    <lineage>
        <taxon>Bacteria</taxon>
        <taxon>Pseudomonadati</taxon>
        <taxon>Bacteroidota</taxon>
        <taxon>Sphingobacteriia</taxon>
        <taxon>Sphingobacteriales</taxon>
        <taxon>Sphingobacteriaceae</taxon>
        <taxon>Mucilaginibacter</taxon>
    </lineage>
</organism>
<evidence type="ECO:0000259" key="2">
    <source>
        <dbReference type="Pfam" id="PF01408"/>
    </source>
</evidence>
<dbReference type="InterPro" id="IPR036291">
    <property type="entry name" value="NAD(P)-bd_dom_sf"/>
</dbReference>
<dbReference type="InterPro" id="IPR000683">
    <property type="entry name" value="Gfo/Idh/MocA-like_OxRdtase_N"/>
</dbReference>
<evidence type="ECO:0000313" key="4">
    <source>
        <dbReference type="EMBL" id="MFD2864240.1"/>
    </source>
</evidence>